<evidence type="ECO:0000313" key="3">
    <source>
        <dbReference type="Proteomes" id="UP000503462"/>
    </source>
</evidence>
<reference evidence="2 3" key="1">
    <citation type="journal article" date="2016" name="Sci. Rep.">
        <title>Peltaster fructicola genome reveals evolution from an invasive phytopathogen to an ectophytic parasite.</title>
        <authorList>
            <person name="Xu C."/>
            <person name="Chen H."/>
            <person name="Gleason M.L."/>
            <person name="Xu J.R."/>
            <person name="Liu H."/>
            <person name="Zhang R."/>
            <person name="Sun G."/>
        </authorList>
    </citation>
    <scope>NUCLEOTIDE SEQUENCE [LARGE SCALE GENOMIC DNA]</scope>
    <source>
        <strain evidence="2 3">LNHT1506</strain>
    </source>
</reference>
<organism evidence="2 3">
    <name type="scientific">Peltaster fructicola</name>
    <dbReference type="NCBI Taxonomy" id="286661"/>
    <lineage>
        <taxon>Eukaryota</taxon>
        <taxon>Fungi</taxon>
        <taxon>Dikarya</taxon>
        <taxon>Ascomycota</taxon>
        <taxon>Pezizomycotina</taxon>
        <taxon>Dothideomycetes</taxon>
        <taxon>Dothideomycetes incertae sedis</taxon>
        <taxon>Peltaster</taxon>
    </lineage>
</organism>
<accession>A0A6H0XY40</accession>
<sequence length="86" mass="9408">MQRLTTQRTHKASPAKVKSTADVDRTDTARHIQPVAVAEQRTQPQQTSRKKSRSKASSLQALLGKSRPQGPPSGGFGLNFADLLKR</sequence>
<proteinExistence type="predicted"/>
<evidence type="ECO:0000256" key="1">
    <source>
        <dbReference type="SAM" id="MobiDB-lite"/>
    </source>
</evidence>
<gene>
    <name evidence="2" type="ORF">AMS68_005190</name>
</gene>
<dbReference type="AlphaFoldDB" id="A0A6H0XY40"/>
<evidence type="ECO:0000313" key="2">
    <source>
        <dbReference type="EMBL" id="QIW99672.1"/>
    </source>
</evidence>
<protein>
    <submittedName>
        <fullName evidence="2">Uncharacterized protein</fullName>
    </submittedName>
</protein>
<keyword evidence="3" id="KW-1185">Reference proteome</keyword>
<dbReference type="Proteomes" id="UP000503462">
    <property type="component" value="Chromosome 3"/>
</dbReference>
<feature type="region of interest" description="Disordered" evidence="1">
    <location>
        <begin position="1"/>
        <end position="86"/>
    </location>
</feature>
<name>A0A6H0XY40_9PEZI</name>
<feature type="compositionally biased region" description="Basic and acidic residues" evidence="1">
    <location>
        <begin position="19"/>
        <end position="30"/>
    </location>
</feature>
<dbReference type="EMBL" id="CP051141">
    <property type="protein sequence ID" value="QIW99672.1"/>
    <property type="molecule type" value="Genomic_DNA"/>
</dbReference>